<dbReference type="InterPro" id="IPR050428">
    <property type="entry name" value="TCS_sensor_his_kinase"/>
</dbReference>
<dbReference type="PROSITE" id="PS50885">
    <property type="entry name" value="HAMP"/>
    <property type="match status" value="1"/>
</dbReference>
<evidence type="ECO:0000256" key="7">
    <source>
        <dbReference type="ARBA" id="ARBA00022777"/>
    </source>
</evidence>
<organism evidence="14 15">
    <name type="scientific">Isoptericola chiayiensis</name>
    <dbReference type="NCBI Taxonomy" id="579446"/>
    <lineage>
        <taxon>Bacteria</taxon>
        <taxon>Bacillati</taxon>
        <taxon>Actinomycetota</taxon>
        <taxon>Actinomycetes</taxon>
        <taxon>Micrococcales</taxon>
        <taxon>Promicromonosporaceae</taxon>
        <taxon>Isoptericola</taxon>
    </lineage>
</organism>
<evidence type="ECO:0000313" key="14">
    <source>
        <dbReference type="EMBL" id="GAA4716245.1"/>
    </source>
</evidence>
<dbReference type="SMART" id="SM00304">
    <property type="entry name" value="HAMP"/>
    <property type="match status" value="1"/>
</dbReference>
<dbReference type="InterPro" id="IPR013587">
    <property type="entry name" value="Nitrate/nitrite_sensing"/>
</dbReference>
<evidence type="ECO:0000256" key="11">
    <source>
        <dbReference type="SAM" id="Phobius"/>
    </source>
</evidence>
<evidence type="ECO:0000256" key="10">
    <source>
        <dbReference type="SAM" id="MobiDB-lite"/>
    </source>
</evidence>
<dbReference type="EC" id="2.7.13.3" evidence="3"/>
<feature type="compositionally biased region" description="Pro residues" evidence="10">
    <location>
        <begin position="719"/>
        <end position="731"/>
    </location>
</feature>
<comment type="catalytic activity">
    <reaction evidence="1">
        <text>ATP + protein L-histidine = ADP + protein N-phospho-L-histidine.</text>
        <dbReference type="EC" id="2.7.13.3"/>
    </reaction>
</comment>
<evidence type="ECO:0000256" key="1">
    <source>
        <dbReference type="ARBA" id="ARBA00000085"/>
    </source>
</evidence>
<keyword evidence="9" id="KW-0902">Two-component regulatory system</keyword>
<evidence type="ECO:0000256" key="2">
    <source>
        <dbReference type="ARBA" id="ARBA00004370"/>
    </source>
</evidence>
<dbReference type="PROSITE" id="PS50109">
    <property type="entry name" value="HIS_KIN"/>
    <property type="match status" value="1"/>
</dbReference>
<feature type="region of interest" description="Disordered" evidence="10">
    <location>
        <begin position="1247"/>
        <end position="1322"/>
    </location>
</feature>
<evidence type="ECO:0000256" key="9">
    <source>
        <dbReference type="ARBA" id="ARBA00023012"/>
    </source>
</evidence>
<dbReference type="Gene3D" id="6.10.340.10">
    <property type="match status" value="1"/>
</dbReference>
<proteinExistence type="predicted"/>
<keyword evidence="6 11" id="KW-0812">Transmembrane</keyword>
<dbReference type="EMBL" id="BAABID010000001">
    <property type="protein sequence ID" value="GAA4716245.1"/>
    <property type="molecule type" value="Genomic_DNA"/>
</dbReference>
<evidence type="ECO:0000256" key="3">
    <source>
        <dbReference type="ARBA" id="ARBA00012438"/>
    </source>
</evidence>
<sequence>MLRRLGVRGKILATLAVPIFVLLVAATYISWGAWQDAVRAGQSSDLVDSLELQDRAGTAVATERALAMLALNDVPGAMDQLVDAQEASDEAVDARDEALLDLDVDALSVGVQDAIEATVDDRTALDELQRQVISGQVSESSAITRYTDIIERAMDVPRAVAAAEPDAGLAERLNAYVALDEVMLANTYERPLVALALSNAAAAREEDPDDPQYNAQLMQQMVAALQETNELQQDAAEQLGRLGGDYVLPGYDERLSTLRTQLRWLTFSGFNQSDAAQWSDLSQGWIEDTRPVRDDVRADTVSYAADLATDARLRAGGTAGATFGIVLLSFVFALIIARRIVNPLRRLTTATADVRDRLPQMVEQMAVPGQAPSVDLVQIPVESSDEIGRLANAFNEVNATTVEVAREQAALRGSIAEMFVNVARRDQVLLNRQLAFLDELERSEEDPSTLSNLFRLDHLATRMRRNAESLLVLAGIDSGRRVRNPMPVSDVIRTASSEIELYDRVRLELHADPHMLGHNALNAAHLLAELLENATMFSEPHTPVEVSTVTDARGVVVTVRDHGLGMSTEEIAEANAKVASTAASDAVGAQRLGLFVVGRLAARLGATVEFASGTEGKGTVVTVSFPAALFLADEAMPLPQPTDPLEAATQRSASQLGASRGASELTGAAPATVPAGPEPSAADAPDPEPAVLRSESSTVATPEPAPYEPAPHEAEPEPYRPQAPEPRPETAPAPALYEPEPPTAEPVDIDALTDGTTATGMPRRRRGDSGSPTESIVLPPLETPSLDTSEQIPEEGSWSPPSEVAGSAAAALPSRRRGNGEPAPMSGALPLPAAEEPTAKPIEVEQRTGLFSSFRSMERLEEGSTESTLQLDAVSGDPADVPESFGAEPATPEQQSSAAAAEERPVPAAEHPTPSPTPAPAPADAPAPVRSTSWAEAPSPATAPTPVGQSAPDSYTADSSAMEPPSSSANGRAEPEDSPQELESLPAFEELMSNLPTRRGELQPSGRKRGLFGRKPAVQSTESAAAAAAESVTGAQASSDRVDAARTEAWSAPAEPARPDPVHRTDELSGLRHPAVVDPFASDAVPPATAATPAPARPAPATPAPADRRAEPLRPAAPAQSAASSATPSPAFPAPVAFGQPAVEEVPYQPRSVEPEDGRGPRAGEDRPATADAAAPTGTAPTANGARAASYGDSVLPLRSTVSSDADPLDPHYVPDTIEARSEWMASAVLYEEMSTLMQRGVFQEENVTTSNEEQTYRPATAAPTAAPGLTRRARPAEPAAPADRFTASIERDPEQLRARLSAFQSATARGRSEASDDGGLD</sequence>
<dbReference type="InterPro" id="IPR036890">
    <property type="entry name" value="HATPase_C_sf"/>
</dbReference>
<feature type="region of interest" description="Disordered" evidence="10">
    <location>
        <begin position="640"/>
        <end position="1188"/>
    </location>
</feature>
<feature type="compositionally biased region" description="Low complexity" evidence="10">
    <location>
        <begin position="893"/>
        <end position="912"/>
    </location>
</feature>
<dbReference type="Pfam" id="PF00672">
    <property type="entry name" value="HAMP"/>
    <property type="match status" value="1"/>
</dbReference>
<feature type="transmembrane region" description="Helical" evidence="11">
    <location>
        <begin position="12"/>
        <end position="34"/>
    </location>
</feature>
<feature type="compositionally biased region" description="Pro residues" evidence="10">
    <location>
        <begin position="913"/>
        <end position="925"/>
    </location>
</feature>
<feature type="compositionally biased region" description="Low complexity" evidence="10">
    <location>
        <begin position="926"/>
        <end position="946"/>
    </location>
</feature>
<dbReference type="InterPro" id="IPR005467">
    <property type="entry name" value="His_kinase_dom"/>
</dbReference>
<keyword evidence="4" id="KW-0597">Phosphoprotein</keyword>
<feature type="compositionally biased region" description="Low complexity" evidence="10">
    <location>
        <begin position="1017"/>
        <end position="1038"/>
    </location>
</feature>
<keyword evidence="11" id="KW-0472">Membrane</keyword>
<evidence type="ECO:0000256" key="6">
    <source>
        <dbReference type="ARBA" id="ARBA00022692"/>
    </source>
</evidence>
<evidence type="ECO:0000259" key="13">
    <source>
        <dbReference type="PROSITE" id="PS50885"/>
    </source>
</evidence>
<feature type="compositionally biased region" description="Low complexity" evidence="10">
    <location>
        <begin position="1257"/>
        <end position="1283"/>
    </location>
</feature>
<feature type="compositionally biased region" description="Low complexity" evidence="10">
    <location>
        <begin position="1170"/>
        <end position="1188"/>
    </location>
</feature>
<dbReference type="Gene3D" id="3.30.565.10">
    <property type="entry name" value="Histidine kinase-like ATPase, C-terminal domain"/>
    <property type="match status" value="1"/>
</dbReference>
<dbReference type="SUPFAM" id="SSF55874">
    <property type="entry name" value="ATPase domain of HSP90 chaperone/DNA topoisomerase II/histidine kinase"/>
    <property type="match status" value="1"/>
</dbReference>
<feature type="compositionally biased region" description="Basic and acidic residues" evidence="10">
    <location>
        <begin position="1153"/>
        <end position="1169"/>
    </location>
</feature>
<dbReference type="PANTHER" id="PTHR45436:SF5">
    <property type="entry name" value="SENSOR HISTIDINE KINASE TRCS"/>
    <property type="match status" value="1"/>
</dbReference>
<evidence type="ECO:0000259" key="12">
    <source>
        <dbReference type="PROSITE" id="PS50109"/>
    </source>
</evidence>
<feature type="compositionally biased region" description="Low complexity" evidence="10">
    <location>
        <begin position="1113"/>
        <end position="1137"/>
    </location>
</feature>
<feature type="compositionally biased region" description="Polar residues" evidence="10">
    <location>
        <begin position="947"/>
        <end position="970"/>
    </location>
</feature>
<feature type="transmembrane region" description="Helical" evidence="11">
    <location>
        <begin position="319"/>
        <end position="337"/>
    </location>
</feature>
<feature type="compositionally biased region" description="Basic and acidic residues" evidence="10">
    <location>
        <begin position="1057"/>
        <end position="1070"/>
    </location>
</feature>
<keyword evidence="15" id="KW-1185">Reference proteome</keyword>
<dbReference type="SMART" id="SM00387">
    <property type="entry name" value="HATPase_c"/>
    <property type="match status" value="1"/>
</dbReference>
<keyword evidence="7" id="KW-0418">Kinase</keyword>
<reference evidence="15" key="1">
    <citation type="journal article" date="2019" name="Int. J. Syst. Evol. Microbiol.">
        <title>The Global Catalogue of Microorganisms (GCM) 10K type strain sequencing project: providing services to taxonomists for standard genome sequencing and annotation.</title>
        <authorList>
            <consortium name="The Broad Institute Genomics Platform"/>
            <consortium name="The Broad Institute Genome Sequencing Center for Infectious Disease"/>
            <person name="Wu L."/>
            <person name="Ma J."/>
        </authorList>
    </citation>
    <scope>NUCLEOTIDE SEQUENCE [LARGE SCALE GENOMIC DNA]</scope>
    <source>
        <strain evidence="15">JCM 18063</strain>
    </source>
</reference>
<dbReference type="Pfam" id="PF02518">
    <property type="entry name" value="HATPase_c"/>
    <property type="match status" value="1"/>
</dbReference>
<dbReference type="InterPro" id="IPR003660">
    <property type="entry name" value="HAMP_dom"/>
</dbReference>
<evidence type="ECO:0000256" key="4">
    <source>
        <dbReference type="ARBA" id="ARBA00022553"/>
    </source>
</evidence>
<keyword evidence="8 11" id="KW-1133">Transmembrane helix</keyword>
<evidence type="ECO:0000256" key="8">
    <source>
        <dbReference type="ARBA" id="ARBA00022989"/>
    </source>
</evidence>
<dbReference type="CDD" id="cd06225">
    <property type="entry name" value="HAMP"/>
    <property type="match status" value="1"/>
</dbReference>
<evidence type="ECO:0000256" key="5">
    <source>
        <dbReference type="ARBA" id="ARBA00022679"/>
    </source>
</evidence>
<gene>
    <name evidence="14" type="ORF">GCM10023216_00060</name>
</gene>
<comment type="subcellular location">
    <subcellularLocation>
        <location evidence="2">Membrane</location>
    </subcellularLocation>
</comment>
<protein>
    <recommendedName>
        <fullName evidence="3">histidine kinase</fullName>
        <ecNumber evidence="3">2.7.13.3</ecNumber>
    </recommendedName>
</protein>
<keyword evidence="5" id="KW-0808">Transferase</keyword>
<feature type="domain" description="Histidine kinase" evidence="12">
    <location>
        <begin position="421"/>
        <end position="629"/>
    </location>
</feature>
<accession>A0ABP8XVN7</accession>
<evidence type="ECO:0000313" key="15">
    <source>
        <dbReference type="Proteomes" id="UP001500956"/>
    </source>
</evidence>
<dbReference type="Pfam" id="PF08376">
    <property type="entry name" value="NIT"/>
    <property type="match status" value="1"/>
</dbReference>
<dbReference type="PANTHER" id="PTHR45436">
    <property type="entry name" value="SENSOR HISTIDINE KINASE YKOH"/>
    <property type="match status" value="1"/>
</dbReference>
<name>A0ABP8XVN7_9MICO</name>
<dbReference type="InterPro" id="IPR003594">
    <property type="entry name" value="HATPase_dom"/>
</dbReference>
<feature type="domain" description="HAMP" evidence="13">
    <location>
        <begin position="338"/>
        <end position="406"/>
    </location>
</feature>
<comment type="caution">
    <text evidence="14">The sequence shown here is derived from an EMBL/GenBank/DDBJ whole genome shotgun (WGS) entry which is preliminary data.</text>
</comment>
<feature type="compositionally biased region" description="Low complexity" evidence="10">
    <location>
        <begin position="666"/>
        <end position="684"/>
    </location>
</feature>
<dbReference type="Proteomes" id="UP001500956">
    <property type="component" value="Unassembled WGS sequence"/>
</dbReference>